<dbReference type="InterPro" id="IPR050882">
    <property type="entry name" value="Prepilin_peptidase/N-MTase"/>
</dbReference>
<comment type="similarity">
    <text evidence="2 8">Belongs to the peptidase A24 family.</text>
</comment>
<protein>
    <recommendedName>
        <fullName evidence="9">Prepilin leader peptidase/N-methyltransferase</fullName>
        <ecNumber evidence="9">2.1.1.-</ecNumber>
        <ecNumber evidence="9">3.4.23.43</ecNumber>
    </recommendedName>
</protein>
<accession>A0A2M6WY46</accession>
<keyword evidence="9" id="KW-0645">Protease</keyword>
<feature type="transmembrane region" description="Helical" evidence="10">
    <location>
        <begin position="323"/>
        <end position="340"/>
    </location>
</feature>
<keyword evidence="5 9" id="KW-0812">Transmembrane</keyword>
<evidence type="ECO:0000256" key="7">
    <source>
        <dbReference type="ARBA" id="ARBA00023136"/>
    </source>
</evidence>
<feature type="domain" description="Prepilin peptidase A24 N-terminal" evidence="12">
    <location>
        <begin position="81"/>
        <end position="166"/>
    </location>
</feature>
<evidence type="ECO:0000313" key="13">
    <source>
        <dbReference type="EMBL" id="PIT97738.1"/>
    </source>
</evidence>
<dbReference type="GO" id="GO:0008168">
    <property type="term" value="F:methyltransferase activity"/>
    <property type="evidence" value="ECO:0007669"/>
    <property type="project" value="UniProtKB-KW"/>
</dbReference>
<evidence type="ECO:0000256" key="9">
    <source>
        <dbReference type="RuleBase" id="RU003794"/>
    </source>
</evidence>
<evidence type="ECO:0000256" key="1">
    <source>
        <dbReference type="ARBA" id="ARBA00004429"/>
    </source>
</evidence>
<dbReference type="Pfam" id="PF01478">
    <property type="entry name" value="Peptidase_A24"/>
    <property type="match status" value="1"/>
</dbReference>
<comment type="caution">
    <text evidence="13">The sequence shown here is derived from an EMBL/GenBank/DDBJ whole genome shotgun (WGS) entry which is preliminary data.</text>
</comment>
<keyword evidence="3" id="KW-1003">Cell membrane</keyword>
<dbReference type="EC" id="2.1.1.-" evidence="9"/>
<dbReference type="InterPro" id="IPR010627">
    <property type="entry name" value="Prepilin_pept_A24_N"/>
</dbReference>
<dbReference type="Pfam" id="PF06750">
    <property type="entry name" value="A24_N_bact"/>
    <property type="match status" value="1"/>
</dbReference>
<dbReference type="Gene3D" id="1.20.120.1220">
    <property type="match status" value="1"/>
</dbReference>
<evidence type="ECO:0000256" key="8">
    <source>
        <dbReference type="RuleBase" id="RU003793"/>
    </source>
</evidence>
<evidence type="ECO:0000313" key="14">
    <source>
        <dbReference type="Proteomes" id="UP000230731"/>
    </source>
</evidence>
<dbReference type="InterPro" id="IPR014032">
    <property type="entry name" value="Peptidase_A24A_bac"/>
</dbReference>
<comment type="catalytic activity">
    <reaction evidence="9">
        <text>Typically cleaves a -Gly-|-Phe- bond to release an N-terminal, basic peptide of 5-8 residues from type IV prepilin, and then N-methylates the new N-terminal amino group, the methyl donor being S-adenosyl-L-methionine.</text>
        <dbReference type="EC" id="3.4.23.43"/>
    </reaction>
</comment>
<feature type="transmembrane region" description="Helical" evidence="10">
    <location>
        <begin position="72"/>
        <end position="94"/>
    </location>
</feature>
<feature type="transmembrane region" description="Helical" evidence="10">
    <location>
        <begin position="248"/>
        <end position="268"/>
    </location>
</feature>
<feature type="transmembrane region" description="Helical" evidence="10">
    <location>
        <begin position="289"/>
        <end position="311"/>
    </location>
</feature>
<dbReference type="PANTHER" id="PTHR30487">
    <property type="entry name" value="TYPE 4 PREPILIN-LIKE PROTEINS LEADER PEPTIDE-PROCESSING ENZYME"/>
    <property type="match status" value="1"/>
</dbReference>
<keyword evidence="9" id="KW-0511">Multifunctional enzyme</keyword>
<dbReference type="EMBL" id="PEZP01000048">
    <property type="protein sequence ID" value="PIT97738.1"/>
    <property type="molecule type" value="Genomic_DNA"/>
</dbReference>
<dbReference type="EC" id="3.4.23.43" evidence="9"/>
<dbReference type="GO" id="GO:0006465">
    <property type="term" value="P:signal peptide processing"/>
    <property type="evidence" value="ECO:0007669"/>
    <property type="project" value="TreeGrafter"/>
</dbReference>
<evidence type="ECO:0000259" key="12">
    <source>
        <dbReference type="Pfam" id="PF06750"/>
    </source>
</evidence>
<feature type="transmembrane region" description="Helical" evidence="10">
    <location>
        <begin position="153"/>
        <end position="175"/>
    </location>
</feature>
<dbReference type="AlphaFoldDB" id="A0A2M6WY46"/>
<evidence type="ECO:0000256" key="3">
    <source>
        <dbReference type="ARBA" id="ARBA00022475"/>
    </source>
</evidence>
<comment type="subcellular location">
    <subcellularLocation>
        <location evidence="1">Cell inner membrane</location>
        <topology evidence="1">Multi-pass membrane protein</topology>
    </subcellularLocation>
    <subcellularLocation>
        <location evidence="9">Cell membrane</location>
        <topology evidence="9">Multi-pass membrane protein</topology>
    </subcellularLocation>
</comment>
<comment type="function">
    <text evidence="9">Plays an essential role in type IV pili and type II pseudopili formation by proteolytically removing the leader sequence from substrate proteins and subsequently monomethylating the alpha-amino group of the newly exposed N-terminal phenylalanine.</text>
</comment>
<feature type="transmembrane region" description="Helical" evidence="10">
    <location>
        <begin position="195"/>
        <end position="213"/>
    </location>
</feature>
<sequence>MLSVTHSACIPGWPQLPATRCAWIQPEQQLFQRLQTPAQPPRALRNFHSRYRNKSSSFGSCFYAIVNIVSEFWYTSALFALGTIIGSFLNVVILRQGIEEKSRQLPGTLRGRSRCPSCGNTLSPVELIPLVSYLLQRGRCRTCSIRISPQYPLVELTCGLLAVALLAPLLVGGGGESIWPGLMYPHTSLLRGEKVALALLDFIAACVLIILFVVDLKTFILPDKFLWPLAAVTISHAAIRMINYELGVAMPLWGAALGGGFLLFLYLVTRGRGIGFGDVKLLVPLGFRFGPLGTATLLFLSFIAGGAYGSALLAARRATMKTAIPFGPFLIGAALLLMQLPELPRQLLHVLGWPL</sequence>
<name>A0A2M6WY46_9BACT</name>
<dbReference type="GO" id="GO:0005886">
    <property type="term" value="C:plasma membrane"/>
    <property type="evidence" value="ECO:0007669"/>
    <property type="project" value="UniProtKB-SubCell"/>
</dbReference>
<gene>
    <name evidence="13" type="ORF">COT71_04385</name>
</gene>
<evidence type="ECO:0000256" key="10">
    <source>
        <dbReference type="SAM" id="Phobius"/>
    </source>
</evidence>
<keyword evidence="9" id="KW-0489">Methyltransferase</keyword>
<evidence type="ECO:0000256" key="6">
    <source>
        <dbReference type="ARBA" id="ARBA00022989"/>
    </source>
</evidence>
<evidence type="ECO:0000256" key="5">
    <source>
        <dbReference type="ARBA" id="ARBA00022692"/>
    </source>
</evidence>
<keyword evidence="4" id="KW-0997">Cell inner membrane</keyword>
<dbReference type="InterPro" id="IPR000045">
    <property type="entry name" value="Prepilin_IV_endopep_pep"/>
</dbReference>
<keyword evidence="9" id="KW-0808">Transferase</keyword>
<dbReference type="GO" id="GO:0004190">
    <property type="term" value="F:aspartic-type endopeptidase activity"/>
    <property type="evidence" value="ECO:0007669"/>
    <property type="project" value="UniProtKB-EC"/>
</dbReference>
<dbReference type="GO" id="GO:0032259">
    <property type="term" value="P:methylation"/>
    <property type="evidence" value="ECO:0007669"/>
    <property type="project" value="UniProtKB-KW"/>
</dbReference>
<organism evidence="13 14">
    <name type="scientific">Candidatus Andersenbacteria bacterium CG10_big_fil_rev_8_21_14_0_10_54_11</name>
    <dbReference type="NCBI Taxonomy" id="1974485"/>
    <lineage>
        <taxon>Bacteria</taxon>
        <taxon>Candidatus Anderseniibacteriota</taxon>
    </lineage>
</organism>
<keyword evidence="9" id="KW-0378">Hydrolase</keyword>
<dbReference type="PANTHER" id="PTHR30487:SF0">
    <property type="entry name" value="PREPILIN LEADER PEPTIDASE_N-METHYLTRANSFERASE-RELATED"/>
    <property type="match status" value="1"/>
</dbReference>
<dbReference type="Proteomes" id="UP000230731">
    <property type="component" value="Unassembled WGS sequence"/>
</dbReference>
<evidence type="ECO:0000256" key="2">
    <source>
        <dbReference type="ARBA" id="ARBA00005801"/>
    </source>
</evidence>
<reference evidence="14" key="1">
    <citation type="submission" date="2017-09" db="EMBL/GenBank/DDBJ databases">
        <title>Depth-based differentiation of microbial function through sediment-hosted aquifers and enrichment of novel symbionts in the deep terrestrial subsurface.</title>
        <authorList>
            <person name="Probst A.J."/>
            <person name="Ladd B."/>
            <person name="Jarett J.K."/>
            <person name="Geller-Mcgrath D.E."/>
            <person name="Sieber C.M.K."/>
            <person name="Emerson J.B."/>
            <person name="Anantharaman K."/>
            <person name="Thomas B.C."/>
            <person name="Malmstrom R."/>
            <person name="Stieglmeier M."/>
            <person name="Klingl A."/>
            <person name="Woyke T."/>
            <person name="Ryan C.M."/>
            <person name="Banfield J.F."/>
        </authorList>
    </citation>
    <scope>NUCLEOTIDE SEQUENCE [LARGE SCALE GENOMIC DNA]</scope>
</reference>
<feature type="domain" description="Prepilin type IV endopeptidase peptidase" evidence="11">
    <location>
        <begin position="203"/>
        <end position="309"/>
    </location>
</feature>
<keyword evidence="7 10" id="KW-0472">Membrane</keyword>
<keyword evidence="6 10" id="KW-1133">Transmembrane helix</keyword>
<evidence type="ECO:0000259" key="11">
    <source>
        <dbReference type="Pfam" id="PF01478"/>
    </source>
</evidence>
<dbReference type="PRINTS" id="PR00864">
    <property type="entry name" value="PREPILNPTASE"/>
</dbReference>
<proteinExistence type="inferred from homology"/>
<evidence type="ECO:0000256" key="4">
    <source>
        <dbReference type="ARBA" id="ARBA00022519"/>
    </source>
</evidence>